<evidence type="ECO:0000256" key="5">
    <source>
        <dbReference type="SAM" id="MobiDB-lite"/>
    </source>
</evidence>
<dbReference type="CDD" id="cd01094">
    <property type="entry name" value="Alkanesulfonate_monoxygenase"/>
    <property type="match status" value="1"/>
</dbReference>
<evidence type="ECO:0000256" key="1">
    <source>
        <dbReference type="ARBA" id="ARBA00022630"/>
    </source>
</evidence>
<sequence>MAPIEFAYWVPNIKKGLVNTSIPQRTNNSLEYNVKLAQIAEEKGFTFALTQIRFMAAGDDSQYESVSFSQAILSKTEHLNVIAAILPGPWHPALAAKIFGSIDHYVGGRLSINVVSGWWKDEQTRMGVEWPEHDKRYTRTKEFIRSIRGLWNENEFSLKGEFYNFDKYTMEPKPTFRVSPSSTSTNHGTLDSAEPPKEGRRGPIIFMGGNSAAARRLGGTDTDWFFFNGNDDDHFRRWIIEVRENARQAGRRIRVGINGFVIAKPTHTEAYVRLNEIVAGADEEKLKEFMKRFEEAGKSSPEGEGMWANASLKDIIQGNEGFRTGLIGSYDQVARRIIALKALGADLILTAFLHFQDEVAEFGDHVLPLVRQYEQEAIDSGEYEAWPTYENYPVDPEKAAKFKPVGDGNTTDHFALAEQIAAEVAAANAAEKKREGENGDDGVANGHDAKRVKV</sequence>
<dbReference type="InterPro" id="IPR036661">
    <property type="entry name" value="Luciferase-like_sf"/>
</dbReference>
<dbReference type="Proteomes" id="UP000827549">
    <property type="component" value="Chromosome 1"/>
</dbReference>
<feature type="region of interest" description="Disordered" evidence="5">
    <location>
        <begin position="176"/>
        <end position="202"/>
    </location>
</feature>
<evidence type="ECO:0000256" key="3">
    <source>
        <dbReference type="ARBA" id="ARBA00023002"/>
    </source>
</evidence>
<evidence type="ECO:0000313" key="8">
    <source>
        <dbReference type="Proteomes" id="UP000827549"/>
    </source>
</evidence>
<dbReference type="PANTHER" id="PTHR42847">
    <property type="entry name" value="ALKANESULFONATE MONOOXYGENASE"/>
    <property type="match status" value="1"/>
</dbReference>
<evidence type="ECO:0000313" key="7">
    <source>
        <dbReference type="EMBL" id="WOO76934.1"/>
    </source>
</evidence>
<feature type="region of interest" description="Disordered" evidence="5">
    <location>
        <begin position="427"/>
        <end position="454"/>
    </location>
</feature>
<dbReference type="InterPro" id="IPR050172">
    <property type="entry name" value="SsuD_RutA_monooxygenase"/>
</dbReference>
<dbReference type="GeneID" id="87803805"/>
<organism evidence="7 8">
    <name type="scientific">Vanrija pseudolonga</name>
    <dbReference type="NCBI Taxonomy" id="143232"/>
    <lineage>
        <taxon>Eukaryota</taxon>
        <taxon>Fungi</taxon>
        <taxon>Dikarya</taxon>
        <taxon>Basidiomycota</taxon>
        <taxon>Agaricomycotina</taxon>
        <taxon>Tremellomycetes</taxon>
        <taxon>Trichosporonales</taxon>
        <taxon>Trichosporonaceae</taxon>
        <taxon>Vanrija</taxon>
    </lineage>
</organism>
<dbReference type="InterPro" id="IPR011251">
    <property type="entry name" value="Luciferase-like_dom"/>
</dbReference>
<dbReference type="SUPFAM" id="SSF51679">
    <property type="entry name" value="Bacterial luciferase-like"/>
    <property type="match status" value="1"/>
</dbReference>
<name>A0AAF1BIB5_9TREE</name>
<keyword evidence="2" id="KW-0288">FMN</keyword>
<dbReference type="Pfam" id="PF00296">
    <property type="entry name" value="Bac_luciferase"/>
    <property type="match status" value="1"/>
</dbReference>
<dbReference type="EMBL" id="CP086714">
    <property type="protein sequence ID" value="WOO76934.1"/>
    <property type="molecule type" value="Genomic_DNA"/>
</dbReference>
<evidence type="ECO:0000256" key="2">
    <source>
        <dbReference type="ARBA" id="ARBA00022643"/>
    </source>
</evidence>
<reference evidence="7" key="1">
    <citation type="submission" date="2023-10" db="EMBL/GenBank/DDBJ databases">
        <authorList>
            <person name="Noh H."/>
        </authorList>
    </citation>
    <scope>NUCLEOTIDE SEQUENCE</scope>
    <source>
        <strain evidence="7">DUCC4014</strain>
    </source>
</reference>
<keyword evidence="4 7" id="KW-0503">Monooxygenase</keyword>
<protein>
    <submittedName>
        <fullName evidence="7">FMNH(2)-dependent dimethylsulfone monooxygenase</fullName>
    </submittedName>
</protein>
<dbReference type="GO" id="GO:0046306">
    <property type="term" value="P:alkanesulfonate catabolic process"/>
    <property type="evidence" value="ECO:0007669"/>
    <property type="project" value="TreeGrafter"/>
</dbReference>
<dbReference type="RefSeq" id="XP_062622966.1">
    <property type="nucleotide sequence ID" value="XM_062766982.1"/>
</dbReference>
<evidence type="ECO:0000256" key="4">
    <source>
        <dbReference type="ARBA" id="ARBA00023033"/>
    </source>
</evidence>
<feature type="domain" description="Luciferase-like" evidence="6">
    <location>
        <begin position="22"/>
        <end position="346"/>
    </location>
</feature>
<dbReference type="PANTHER" id="PTHR42847:SF4">
    <property type="entry name" value="ALKANESULFONATE MONOOXYGENASE-RELATED"/>
    <property type="match status" value="1"/>
</dbReference>
<gene>
    <name evidence="7" type="primary">sfnG_0</name>
    <name evidence="7" type="ORF">LOC62_01G000547</name>
</gene>
<dbReference type="GO" id="GO:0008726">
    <property type="term" value="F:alkanesulfonate monooxygenase activity"/>
    <property type="evidence" value="ECO:0007669"/>
    <property type="project" value="TreeGrafter"/>
</dbReference>
<evidence type="ECO:0000259" key="6">
    <source>
        <dbReference type="Pfam" id="PF00296"/>
    </source>
</evidence>
<keyword evidence="8" id="KW-1185">Reference proteome</keyword>
<dbReference type="AlphaFoldDB" id="A0AAF1BIB5"/>
<proteinExistence type="predicted"/>
<dbReference type="Gene3D" id="3.20.20.30">
    <property type="entry name" value="Luciferase-like domain"/>
    <property type="match status" value="1"/>
</dbReference>
<accession>A0AAF1BIB5</accession>
<feature type="compositionally biased region" description="Polar residues" evidence="5">
    <location>
        <begin position="178"/>
        <end position="189"/>
    </location>
</feature>
<keyword evidence="3" id="KW-0560">Oxidoreductase</keyword>
<keyword evidence="1" id="KW-0285">Flavoprotein</keyword>